<protein>
    <recommendedName>
        <fullName evidence="2">protein-tyrosine-phosphatase</fullName>
        <ecNumber evidence="2">3.1.3.48</ecNumber>
    </recommendedName>
</protein>
<dbReference type="SMART" id="SM00226">
    <property type="entry name" value="LMWPc"/>
    <property type="match status" value="1"/>
</dbReference>
<evidence type="ECO:0000256" key="3">
    <source>
        <dbReference type="ARBA" id="ARBA00022801"/>
    </source>
</evidence>
<dbReference type="EC" id="3.1.3.48" evidence="2"/>
<feature type="active site" description="Nucleophile" evidence="6">
    <location>
        <position position="9"/>
    </location>
</feature>
<evidence type="ECO:0000256" key="1">
    <source>
        <dbReference type="ARBA" id="ARBA00011063"/>
    </source>
</evidence>
<sequence>MFNNILVVCMGNICRSPTGERLLQNLYPDKKVHSAGIIAKNDMPAYESTIRIAQQHNLPLNNHQSRRLTNELCREADLILVMENSHIDKVHAQFPETRGKVMLFGQWLNKTEIPDPHKRSDEMFEHVYLLMEKAAHQWKGKI</sequence>
<dbReference type="InterPro" id="IPR036196">
    <property type="entry name" value="Ptyr_pPase_sf"/>
</dbReference>
<keyword evidence="9" id="KW-1185">Reference proteome</keyword>
<keyword evidence="4" id="KW-0904">Protein phosphatase</keyword>
<dbReference type="Gene3D" id="3.40.50.2300">
    <property type="match status" value="1"/>
</dbReference>
<dbReference type="AlphaFoldDB" id="A0A0N1KIP7"/>
<name>A0A0N1KIP7_9GAMM</name>
<dbReference type="CDD" id="cd16343">
    <property type="entry name" value="LMWPTP"/>
    <property type="match status" value="1"/>
</dbReference>
<dbReference type="FunFam" id="3.40.50.2300:FF:000041">
    <property type="entry name" value="Low molecular weight protein-tyrosine-phosphatase"/>
    <property type="match status" value="1"/>
</dbReference>
<dbReference type="EMBL" id="LGAA01000006">
    <property type="protein sequence ID" value="KPD03948.1"/>
    <property type="molecule type" value="Genomic_DNA"/>
</dbReference>
<keyword evidence="3 8" id="KW-0378">Hydrolase</keyword>
<evidence type="ECO:0000256" key="5">
    <source>
        <dbReference type="ARBA" id="ARBA00051722"/>
    </source>
</evidence>
<dbReference type="Pfam" id="PF01451">
    <property type="entry name" value="LMWPc"/>
    <property type="match status" value="1"/>
</dbReference>
<evidence type="ECO:0000256" key="4">
    <source>
        <dbReference type="ARBA" id="ARBA00022912"/>
    </source>
</evidence>
<evidence type="ECO:0000256" key="6">
    <source>
        <dbReference type="PIRSR" id="PIRSR617867-1"/>
    </source>
</evidence>
<dbReference type="PANTHER" id="PTHR11717">
    <property type="entry name" value="LOW MOLECULAR WEIGHT PROTEIN TYROSINE PHOSPHATASE"/>
    <property type="match status" value="1"/>
</dbReference>
<organism evidence="8 9">
    <name type="scientific">Moellerella wisconsensis ATCC 35017</name>
    <dbReference type="NCBI Taxonomy" id="1354267"/>
    <lineage>
        <taxon>Bacteria</taxon>
        <taxon>Pseudomonadati</taxon>
        <taxon>Pseudomonadota</taxon>
        <taxon>Gammaproteobacteria</taxon>
        <taxon>Enterobacterales</taxon>
        <taxon>Morganellaceae</taxon>
        <taxon>Moellerella</taxon>
    </lineage>
</organism>
<dbReference type="GO" id="GO:0004725">
    <property type="term" value="F:protein tyrosine phosphatase activity"/>
    <property type="evidence" value="ECO:0007669"/>
    <property type="project" value="UniProtKB-EC"/>
</dbReference>
<dbReference type="InterPro" id="IPR017867">
    <property type="entry name" value="Tyr_phospatase_low_mol_wt"/>
</dbReference>
<accession>A0A0N1KIP7</accession>
<dbReference type="InterPro" id="IPR050438">
    <property type="entry name" value="LMW_PTPase"/>
</dbReference>
<dbReference type="InterPro" id="IPR023485">
    <property type="entry name" value="Ptyr_pPase"/>
</dbReference>
<dbReference type="OrthoDB" id="9784339at2"/>
<dbReference type="SUPFAM" id="SSF52788">
    <property type="entry name" value="Phosphotyrosine protein phosphatases I"/>
    <property type="match status" value="1"/>
</dbReference>
<evidence type="ECO:0000256" key="2">
    <source>
        <dbReference type="ARBA" id="ARBA00013064"/>
    </source>
</evidence>
<evidence type="ECO:0000313" key="8">
    <source>
        <dbReference type="EMBL" id="KPD03948.1"/>
    </source>
</evidence>
<gene>
    <name evidence="8" type="ORF">M992_0545</name>
</gene>
<feature type="domain" description="Phosphotyrosine protein phosphatase I" evidence="7">
    <location>
        <begin position="3"/>
        <end position="141"/>
    </location>
</feature>
<feature type="active site" description="Proton donor" evidence="6">
    <location>
        <position position="115"/>
    </location>
</feature>
<dbReference type="PANTHER" id="PTHR11717:SF31">
    <property type="entry name" value="LOW MOLECULAR WEIGHT PROTEIN-TYROSINE-PHOSPHATASE ETP-RELATED"/>
    <property type="match status" value="1"/>
</dbReference>
<evidence type="ECO:0000259" key="7">
    <source>
        <dbReference type="SMART" id="SM00226"/>
    </source>
</evidence>
<comment type="catalytic activity">
    <reaction evidence="5">
        <text>O-phospho-L-tyrosyl-[protein] + H2O = L-tyrosyl-[protein] + phosphate</text>
        <dbReference type="Rhea" id="RHEA:10684"/>
        <dbReference type="Rhea" id="RHEA-COMP:10136"/>
        <dbReference type="Rhea" id="RHEA-COMP:20101"/>
        <dbReference type="ChEBI" id="CHEBI:15377"/>
        <dbReference type="ChEBI" id="CHEBI:43474"/>
        <dbReference type="ChEBI" id="CHEBI:46858"/>
        <dbReference type="ChEBI" id="CHEBI:61978"/>
        <dbReference type="EC" id="3.1.3.48"/>
    </reaction>
</comment>
<dbReference type="RefSeq" id="WP_053907222.1">
    <property type="nucleotide sequence ID" value="NZ_CAWMUS010000006.1"/>
</dbReference>
<feature type="active site" evidence="6">
    <location>
        <position position="15"/>
    </location>
</feature>
<dbReference type="Proteomes" id="UP000053226">
    <property type="component" value="Unassembled WGS sequence"/>
</dbReference>
<dbReference type="PRINTS" id="PR00719">
    <property type="entry name" value="LMWPTPASE"/>
</dbReference>
<evidence type="ECO:0000313" key="9">
    <source>
        <dbReference type="Proteomes" id="UP000053226"/>
    </source>
</evidence>
<reference evidence="8 9" key="1">
    <citation type="submission" date="2015-07" db="EMBL/GenBank/DDBJ databases">
        <title>ATOL: Assembling a taxonomically balanced genome-scale reconstruction of the evolutionary history of the Enterobacteriaceae.</title>
        <authorList>
            <person name="Plunkett G.III."/>
            <person name="Neeno-Eckwall E.C."/>
            <person name="Glasner J.D."/>
            <person name="Perna N.T."/>
        </authorList>
    </citation>
    <scope>NUCLEOTIDE SEQUENCE [LARGE SCALE GENOMIC DNA]</scope>
    <source>
        <strain evidence="8 9">ATCC 35017</strain>
    </source>
</reference>
<comment type="caution">
    <text evidence="8">The sequence shown here is derived from an EMBL/GenBank/DDBJ whole genome shotgun (WGS) entry which is preliminary data.</text>
</comment>
<comment type="similarity">
    <text evidence="1">Belongs to the low molecular weight phosphotyrosine protein phosphatase family.</text>
</comment>
<proteinExistence type="inferred from homology"/>